<sequence>MIDPEMLNGPVKLFRNGNSYAFQLSKSDCEFFGVDGETVFEKIISPDGKKVTFRKVEQVRMTVLEAANGLFDEHEGLMKRLEDL</sequence>
<protein>
    <submittedName>
        <fullName evidence="1">AbrB family transcriptional regulator</fullName>
    </submittedName>
</protein>
<organism evidence="1 2">
    <name type="scientific">Levilactobacillus lanxiensis</name>
    <dbReference type="NCBI Taxonomy" id="2799568"/>
    <lineage>
        <taxon>Bacteria</taxon>
        <taxon>Bacillati</taxon>
        <taxon>Bacillota</taxon>
        <taxon>Bacilli</taxon>
        <taxon>Lactobacillales</taxon>
        <taxon>Lactobacillaceae</taxon>
        <taxon>Levilactobacillus</taxon>
    </lineage>
</organism>
<evidence type="ECO:0000313" key="2">
    <source>
        <dbReference type="Proteomes" id="UP001597189"/>
    </source>
</evidence>
<accession>A0ABW4D1U3</accession>
<dbReference type="Proteomes" id="UP001597189">
    <property type="component" value="Unassembled WGS sequence"/>
</dbReference>
<dbReference type="EMBL" id="JBHTOD010000005">
    <property type="protein sequence ID" value="MFD1455509.1"/>
    <property type="molecule type" value="Genomic_DNA"/>
</dbReference>
<comment type="caution">
    <text evidence="1">The sequence shown here is derived from an EMBL/GenBank/DDBJ whole genome shotgun (WGS) entry which is preliminary data.</text>
</comment>
<proteinExistence type="predicted"/>
<dbReference type="RefSeq" id="WP_203645117.1">
    <property type="nucleotide sequence ID" value="NZ_BOLN01000005.1"/>
</dbReference>
<gene>
    <name evidence="1" type="ORF">ACFQ44_07385</name>
</gene>
<reference evidence="2" key="1">
    <citation type="journal article" date="2019" name="Int. J. Syst. Evol. Microbiol.">
        <title>The Global Catalogue of Microorganisms (GCM) 10K type strain sequencing project: providing services to taxonomists for standard genome sequencing and annotation.</title>
        <authorList>
            <consortium name="The Broad Institute Genomics Platform"/>
            <consortium name="The Broad Institute Genome Sequencing Center for Infectious Disease"/>
            <person name="Wu L."/>
            <person name="Ma J."/>
        </authorList>
    </citation>
    <scope>NUCLEOTIDE SEQUENCE [LARGE SCALE GENOMIC DNA]</scope>
    <source>
        <strain evidence="2">CCM 8979</strain>
    </source>
</reference>
<name>A0ABW4D1U3_9LACO</name>
<evidence type="ECO:0000313" key="1">
    <source>
        <dbReference type="EMBL" id="MFD1455509.1"/>
    </source>
</evidence>
<keyword evidence="2" id="KW-1185">Reference proteome</keyword>